<accession>A0AAV3PNS5</accession>
<dbReference type="InterPro" id="IPR026960">
    <property type="entry name" value="RVT-Znf"/>
</dbReference>
<protein>
    <recommendedName>
        <fullName evidence="1">Reverse transcriptase zinc-binding domain-containing protein</fullName>
    </recommendedName>
</protein>
<gene>
    <name evidence="2" type="ORF">LIER_37640</name>
</gene>
<proteinExistence type="predicted"/>
<evidence type="ECO:0000313" key="3">
    <source>
        <dbReference type="Proteomes" id="UP001454036"/>
    </source>
</evidence>
<dbReference type="Pfam" id="PF13966">
    <property type="entry name" value="zf-RVT"/>
    <property type="match status" value="1"/>
</dbReference>
<dbReference type="AlphaFoldDB" id="A0AAV3PNS5"/>
<comment type="caution">
    <text evidence="2">The sequence shown here is derived from an EMBL/GenBank/DDBJ whole genome shotgun (WGS) entry which is preliminary data.</text>
</comment>
<name>A0AAV3PNS5_LITER</name>
<dbReference type="Proteomes" id="UP001454036">
    <property type="component" value="Unassembled WGS sequence"/>
</dbReference>
<dbReference type="EMBL" id="BAABME010018272">
    <property type="protein sequence ID" value="GAA0153234.1"/>
    <property type="molecule type" value="Genomic_DNA"/>
</dbReference>
<sequence length="160" mass="19026">MRVISRLGNFVFSMGKDVWVWRCSADGQFKQGSLWGEMRTKVPRVPWAKWLWSNNNIPRHVFVTWLLFQDKLSTRNRVSRWGMQISTQCSFCSCLESQDHLFFACKFSARVWRMVLQNLGQYMSAGEWQHEKLWCVENLRGKPLKRRITRVALMSTIYNV</sequence>
<feature type="domain" description="Reverse transcriptase zinc-binding" evidence="1">
    <location>
        <begin position="29"/>
        <end position="112"/>
    </location>
</feature>
<reference evidence="2 3" key="1">
    <citation type="submission" date="2024-01" db="EMBL/GenBank/DDBJ databases">
        <title>The complete chloroplast genome sequence of Lithospermum erythrorhizon: insights into the phylogenetic relationship among Boraginaceae species and the maternal lineages of purple gromwells.</title>
        <authorList>
            <person name="Okada T."/>
            <person name="Watanabe K."/>
        </authorList>
    </citation>
    <scope>NUCLEOTIDE SEQUENCE [LARGE SCALE GENOMIC DNA]</scope>
</reference>
<evidence type="ECO:0000313" key="2">
    <source>
        <dbReference type="EMBL" id="GAA0153234.1"/>
    </source>
</evidence>
<keyword evidence="3" id="KW-1185">Reference proteome</keyword>
<evidence type="ECO:0000259" key="1">
    <source>
        <dbReference type="Pfam" id="PF13966"/>
    </source>
</evidence>
<organism evidence="2 3">
    <name type="scientific">Lithospermum erythrorhizon</name>
    <name type="common">Purple gromwell</name>
    <name type="synonym">Lithospermum officinale var. erythrorhizon</name>
    <dbReference type="NCBI Taxonomy" id="34254"/>
    <lineage>
        <taxon>Eukaryota</taxon>
        <taxon>Viridiplantae</taxon>
        <taxon>Streptophyta</taxon>
        <taxon>Embryophyta</taxon>
        <taxon>Tracheophyta</taxon>
        <taxon>Spermatophyta</taxon>
        <taxon>Magnoliopsida</taxon>
        <taxon>eudicotyledons</taxon>
        <taxon>Gunneridae</taxon>
        <taxon>Pentapetalae</taxon>
        <taxon>asterids</taxon>
        <taxon>lamiids</taxon>
        <taxon>Boraginales</taxon>
        <taxon>Boraginaceae</taxon>
        <taxon>Boraginoideae</taxon>
        <taxon>Lithospermeae</taxon>
        <taxon>Lithospermum</taxon>
    </lineage>
</organism>